<gene>
    <name evidence="2" type="ORF">GCM10007391_31270</name>
</gene>
<keyword evidence="3" id="KW-1185">Reference proteome</keyword>
<evidence type="ECO:0000313" key="2">
    <source>
        <dbReference type="EMBL" id="GGW94786.1"/>
    </source>
</evidence>
<keyword evidence="1" id="KW-0812">Transmembrane</keyword>
<keyword evidence="1" id="KW-0472">Membrane</keyword>
<reference evidence="2" key="2">
    <citation type="submission" date="2020-09" db="EMBL/GenBank/DDBJ databases">
        <authorList>
            <person name="Sun Q."/>
            <person name="Kim S."/>
        </authorList>
    </citation>
    <scope>NUCLEOTIDE SEQUENCE</scope>
    <source>
        <strain evidence="2">KCTC 22164</strain>
    </source>
</reference>
<dbReference type="InterPro" id="IPR019253">
    <property type="entry name" value="DUF2244_TM"/>
</dbReference>
<accession>A0A918JQI3</accession>
<keyword evidence="1" id="KW-1133">Transmembrane helix</keyword>
<comment type="caution">
    <text evidence="2">The sequence shown here is derived from an EMBL/GenBank/DDBJ whole genome shotgun (WGS) entry which is preliminary data.</text>
</comment>
<proteinExistence type="predicted"/>
<evidence type="ECO:0000313" key="3">
    <source>
        <dbReference type="Proteomes" id="UP000631300"/>
    </source>
</evidence>
<protein>
    <recommendedName>
        <fullName evidence="4">DUF2244 domain-containing protein</fullName>
    </recommendedName>
</protein>
<dbReference type="AlphaFoldDB" id="A0A918JQI3"/>
<sequence>MVVAKTRADRTQIVLHPNRSATWSQTKHLIAFMALVVGVIAAGWAFAGVWIILPFAGLEVSLLAYLMYRVSCFTYQHQYIDVLPNEIRVVLTARAPPVRLRRQHCHIQFDDPGNSWQLPVIKLSDDNTHVEVGVFLNRDDKHKLKDLLEGAGLLTCSAQWWR</sequence>
<name>A0A918JQI3_9ALTE</name>
<dbReference type="RefSeq" id="WP_189408066.1">
    <property type="nucleotide sequence ID" value="NZ_BMXP01000011.1"/>
</dbReference>
<dbReference type="Pfam" id="PF10003">
    <property type="entry name" value="DUF2244"/>
    <property type="match status" value="1"/>
</dbReference>
<evidence type="ECO:0000256" key="1">
    <source>
        <dbReference type="SAM" id="Phobius"/>
    </source>
</evidence>
<reference evidence="2" key="1">
    <citation type="journal article" date="2014" name="Int. J. Syst. Evol. Microbiol.">
        <title>Complete genome sequence of Corynebacterium casei LMG S-19264T (=DSM 44701T), isolated from a smear-ripened cheese.</title>
        <authorList>
            <consortium name="US DOE Joint Genome Institute (JGI-PGF)"/>
            <person name="Walter F."/>
            <person name="Albersmeier A."/>
            <person name="Kalinowski J."/>
            <person name="Ruckert C."/>
        </authorList>
    </citation>
    <scope>NUCLEOTIDE SEQUENCE</scope>
    <source>
        <strain evidence="2">KCTC 22164</strain>
    </source>
</reference>
<feature type="transmembrane region" description="Helical" evidence="1">
    <location>
        <begin position="29"/>
        <end position="53"/>
    </location>
</feature>
<evidence type="ECO:0008006" key="4">
    <source>
        <dbReference type="Google" id="ProtNLM"/>
    </source>
</evidence>
<dbReference type="Proteomes" id="UP000631300">
    <property type="component" value="Unassembled WGS sequence"/>
</dbReference>
<organism evidence="2 3">
    <name type="scientific">Alteromonas halophila</name>
    <dbReference type="NCBI Taxonomy" id="516698"/>
    <lineage>
        <taxon>Bacteria</taxon>
        <taxon>Pseudomonadati</taxon>
        <taxon>Pseudomonadota</taxon>
        <taxon>Gammaproteobacteria</taxon>
        <taxon>Alteromonadales</taxon>
        <taxon>Alteromonadaceae</taxon>
        <taxon>Alteromonas/Salinimonas group</taxon>
        <taxon>Alteromonas</taxon>
    </lineage>
</organism>
<dbReference type="EMBL" id="BMXP01000011">
    <property type="protein sequence ID" value="GGW94786.1"/>
    <property type="molecule type" value="Genomic_DNA"/>
</dbReference>